<dbReference type="EMBL" id="FWFQ01000006">
    <property type="protein sequence ID" value="SLN26614.1"/>
    <property type="molecule type" value="Genomic_DNA"/>
</dbReference>
<sequence>MMITPPTAFRHPTVARRHAGTPPQPALLAAAALARPATATPRLPRPAKHRATARPSDSKAPAAFRFTDWASI</sequence>
<feature type="region of interest" description="Disordered" evidence="1">
    <location>
        <begin position="1"/>
        <end position="22"/>
    </location>
</feature>
<accession>A0A1Y5RW59</accession>
<evidence type="ECO:0000313" key="2">
    <source>
        <dbReference type="EMBL" id="SLN26614.1"/>
    </source>
</evidence>
<proteinExistence type="predicted"/>
<evidence type="ECO:0000256" key="1">
    <source>
        <dbReference type="SAM" id="MobiDB-lite"/>
    </source>
</evidence>
<dbReference type="Proteomes" id="UP000193409">
    <property type="component" value="Unassembled WGS sequence"/>
</dbReference>
<gene>
    <name evidence="2" type="ORF">PSA7680_01165</name>
</gene>
<evidence type="ECO:0000313" key="3">
    <source>
        <dbReference type="Proteomes" id="UP000193409"/>
    </source>
</evidence>
<dbReference type="AlphaFoldDB" id="A0A1Y5RW59"/>
<protein>
    <submittedName>
        <fullName evidence="2">Uncharacterized protein</fullName>
    </submittedName>
</protein>
<reference evidence="2 3" key="1">
    <citation type="submission" date="2017-03" db="EMBL/GenBank/DDBJ databases">
        <authorList>
            <person name="Afonso C.L."/>
            <person name="Miller P.J."/>
            <person name="Scott M.A."/>
            <person name="Spackman E."/>
            <person name="Goraichik I."/>
            <person name="Dimitrov K.M."/>
            <person name="Suarez D.L."/>
            <person name="Swayne D.E."/>
        </authorList>
    </citation>
    <scope>NUCLEOTIDE SEQUENCE [LARGE SCALE GENOMIC DNA]</scope>
    <source>
        <strain evidence="2 3">CECT 7680</strain>
    </source>
</reference>
<dbReference type="RefSeq" id="WP_085867719.1">
    <property type="nucleotide sequence ID" value="NZ_FWFQ01000006.1"/>
</dbReference>
<feature type="region of interest" description="Disordered" evidence="1">
    <location>
        <begin position="37"/>
        <end position="72"/>
    </location>
</feature>
<organism evidence="2 3">
    <name type="scientific">Pseudoruegeria aquimaris</name>
    <dbReference type="NCBI Taxonomy" id="393663"/>
    <lineage>
        <taxon>Bacteria</taxon>
        <taxon>Pseudomonadati</taxon>
        <taxon>Pseudomonadota</taxon>
        <taxon>Alphaproteobacteria</taxon>
        <taxon>Rhodobacterales</taxon>
        <taxon>Roseobacteraceae</taxon>
        <taxon>Pseudoruegeria</taxon>
    </lineage>
</organism>
<name>A0A1Y5RW59_9RHOB</name>
<keyword evidence="3" id="KW-1185">Reference proteome</keyword>